<dbReference type="HOGENOM" id="CLU_1821340_0_0_0"/>
<sequence length="142" mass="15915">MDLRGGMRLFESLGFKPWGWRDFNGVRRRVAFVKGGLLGEVCRYYAFDHILWGEFSGGHAEDLIGSVRPMENVMTQRFLLWSGLNGDGKRRVRSFLFGLRGFAEVCLLGPGIEAPRGFEDLGAIAQAAWKGNFEVRGGSERV</sequence>
<evidence type="ECO:0000313" key="1">
    <source>
        <dbReference type="EMBL" id="EHM10310.1"/>
    </source>
</evidence>
<dbReference type="Proteomes" id="UP000005730">
    <property type="component" value="Chromosome"/>
</dbReference>
<protein>
    <submittedName>
        <fullName evidence="1">Uncharacterized protein</fullName>
    </submittedName>
</protein>
<accession>H0USM1</accession>
<gene>
    <name evidence="1" type="ORF">TheveDRAFT_1186</name>
</gene>
<dbReference type="EMBL" id="CM001377">
    <property type="protein sequence ID" value="EHM10310.1"/>
    <property type="molecule type" value="Genomic_DNA"/>
</dbReference>
<organism evidence="1 2">
    <name type="scientific">Thermanaerovibrio velox DSM 12556</name>
    <dbReference type="NCBI Taxonomy" id="926567"/>
    <lineage>
        <taxon>Bacteria</taxon>
        <taxon>Thermotogati</taxon>
        <taxon>Synergistota</taxon>
        <taxon>Synergistia</taxon>
        <taxon>Synergistales</taxon>
        <taxon>Synergistaceae</taxon>
        <taxon>Thermanaerovibrio</taxon>
    </lineage>
</organism>
<dbReference type="AlphaFoldDB" id="H0USM1"/>
<reference evidence="1 2" key="1">
    <citation type="submission" date="2011-10" db="EMBL/GenBank/DDBJ databases">
        <title>The Noncontiguous Finished genome of Thermanaerovibrio velox DSM 12556.</title>
        <authorList>
            <consortium name="US DOE Joint Genome Institute (JGI-PGF)"/>
            <person name="Lucas S."/>
            <person name="Copeland A."/>
            <person name="Lapidus A."/>
            <person name="Glavina del Rio T."/>
            <person name="Dalin E."/>
            <person name="Tice H."/>
            <person name="Bruce D."/>
            <person name="Goodwin L."/>
            <person name="Pitluck S."/>
            <person name="Peters L."/>
            <person name="Mikhailova N."/>
            <person name="Teshima H."/>
            <person name="Kyrpides N."/>
            <person name="Mavromatis K."/>
            <person name="Ivanova N."/>
            <person name="Markowitz V."/>
            <person name="Cheng J.-F."/>
            <person name="Hugenholtz P."/>
            <person name="Woyke T."/>
            <person name="Wu D."/>
            <person name="Spring S."/>
            <person name="Brambilla E.-M."/>
            <person name="Klenk H.-P."/>
            <person name="Eisen J.A."/>
        </authorList>
    </citation>
    <scope>NUCLEOTIDE SEQUENCE [LARGE SCALE GENOMIC DNA]</scope>
    <source>
        <strain evidence="1 2">DSM 12556</strain>
    </source>
</reference>
<dbReference type="eggNOG" id="ENOG503318Z">
    <property type="taxonomic scope" value="Bacteria"/>
</dbReference>
<evidence type="ECO:0000313" key="2">
    <source>
        <dbReference type="Proteomes" id="UP000005730"/>
    </source>
</evidence>
<name>H0USM1_9BACT</name>
<dbReference type="STRING" id="926567.TheveDRAFT_1186"/>
<proteinExistence type="predicted"/>
<keyword evidence="2" id="KW-1185">Reference proteome</keyword>
<dbReference type="RefSeq" id="WP_006583804.1">
    <property type="nucleotide sequence ID" value="NZ_CM001377.1"/>
</dbReference>